<dbReference type="EMBL" id="JAKFHA010000032">
    <property type="protein sequence ID" value="MCF2532321.1"/>
    <property type="molecule type" value="Genomic_DNA"/>
</dbReference>
<feature type="signal peptide" evidence="1">
    <location>
        <begin position="1"/>
        <end position="26"/>
    </location>
</feature>
<dbReference type="RefSeq" id="WP_235057094.1">
    <property type="nucleotide sequence ID" value="NZ_JAKFHA010000032.1"/>
</dbReference>
<evidence type="ECO:0008006" key="4">
    <source>
        <dbReference type="Google" id="ProtNLM"/>
    </source>
</evidence>
<dbReference type="Proteomes" id="UP001165378">
    <property type="component" value="Unassembled WGS sequence"/>
</dbReference>
<reference evidence="2" key="1">
    <citation type="submission" date="2022-01" db="EMBL/GenBank/DDBJ databases">
        <title>Genome-Based Taxonomic Classification of the Phylum Actinobacteria.</title>
        <authorList>
            <person name="Gao Y."/>
        </authorList>
    </citation>
    <scope>NUCLEOTIDE SEQUENCE</scope>
    <source>
        <strain evidence="2">KLBMP 8922</strain>
    </source>
</reference>
<evidence type="ECO:0000313" key="3">
    <source>
        <dbReference type="Proteomes" id="UP001165378"/>
    </source>
</evidence>
<name>A0AA41U3Z0_9ACTN</name>
<feature type="chain" id="PRO_5041223076" description="Secreted protein" evidence="1">
    <location>
        <begin position="27"/>
        <end position="128"/>
    </location>
</feature>
<keyword evidence="3" id="KW-1185">Reference proteome</keyword>
<evidence type="ECO:0000256" key="1">
    <source>
        <dbReference type="SAM" id="SignalP"/>
    </source>
</evidence>
<dbReference type="PROSITE" id="PS51257">
    <property type="entry name" value="PROKAR_LIPOPROTEIN"/>
    <property type="match status" value="1"/>
</dbReference>
<sequence>MFRAHRVVRTSVAAVAIAAALFTATACSEAQKALDCTKLGIELTNDIAALQNVLNDPDAAAQSLEDISKTLTDAAGDIDSQDVKDAIAKMTTEITELSTQIANKQTPSVDAIGLLRSSAETITKACTS</sequence>
<accession>A0AA41U3Z0</accession>
<proteinExistence type="predicted"/>
<dbReference type="AlphaFoldDB" id="A0AA41U3Z0"/>
<gene>
    <name evidence="2" type="ORF">LZ495_34610</name>
</gene>
<protein>
    <recommendedName>
        <fullName evidence="4">Secreted protein</fullName>
    </recommendedName>
</protein>
<evidence type="ECO:0000313" key="2">
    <source>
        <dbReference type="EMBL" id="MCF2532321.1"/>
    </source>
</evidence>
<comment type="caution">
    <text evidence="2">The sequence shown here is derived from an EMBL/GenBank/DDBJ whole genome shotgun (WGS) entry which is preliminary data.</text>
</comment>
<organism evidence="2 3">
    <name type="scientific">Yinghuangia soli</name>
    <dbReference type="NCBI Taxonomy" id="2908204"/>
    <lineage>
        <taxon>Bacteria</taxon>
        <taxon>Bacillati</taxon>
        <taxon>Actinomycetota</taxon>
        <taxon>Actinomycetes</taxon>
        <taxon>Kitasatosporales</taxon>
        <taxon>Streptomycetaceae</taxon>
        <taxon>Yinghuangia</taxon>
    </lineage>
</organism>
<keyword evidence="1" id="KW-0732">Signal</keyword>